<evidence type="ECO:0000256" key="4">
    <source>
        <dbReference type="HAMAP-Rule" id="MF_01401"/>
    </source>
</evidence>
<dbReference type="SUPFAM" id="SSF55068">
    <property type="entry name" value="Peptide methionine sulfoxide reductase"/>
    <property type="match status" value="1"/>
</dbReference>
<comment type="catalytic activity">
    <reaction evidence="3 4">
        <text>[thioredoxin]-disulfide + L-methionine + H2O = L-methionine (S)-S-oxide + [thioredoxin]-dithiol</text>
        <dbReference type="Rhea" id="RHEA:19993"/>
        <dbReference type="Rhea" id="RHEA-COMP:10698"/>
        <dbReference type="Rhea" id="RHEA-COMP:10700"/>
        <dbReference type="ChEBI" id="CHEBI:15377"/>
        <dbReference type="ChEBI" id="CHEBI:29950"/>
        <dbReference type="ChEBI" id="CHEBI:50058"/>
        <dbReference type="ChEBI" id="CHEBI:57844"/>
        <dbReference type="ChEBI" id="CHEBI:58772"/>
        <dbReference type="EC" id="1.8.4.11"/>
    </reaction>
</comment>
<dbReference type="PANTHER" id="PTHR43774:SF1">
    <property type="entry name" value="PEPTIDE METHIONINE SULFOXIDE REDUCTASE MSRA 2"/>
    <property type="match status" value="1"/>
</dbReference>
<dbReference type="GeneID" id="29391472"/>
<dbReference type="GO" id="GO:0033744">
    <property type="term" value="F:L-methionine:thioredoxin-disulfide S-oxidoreductase activity"/>
    <property type="evidence" value="ECO:0007669"/>
    <property type="project" value="RHEA"/>
</dbReference>
<evidence type="ECO:0000256" key="5">
    <source>
        <dbReference type="SAM" id="SignalP"/>
    </source>
</evidence>
<name>D8J0I1_HERSS</name>
<dbReference type="EMBL" id="CP002039">
    <property type="protein sequence ID" value="ADJ64537.1"/>
    <property type="molecule type" value="Genomic_DNA"/>
</dbReference>
<dbReference type="Proteomes" id="UP000000329">
    <property type="component" value="Chromosome"/>
</dbReference>
<comment type="catalytic activity">
    <reaction evidence="2 4">
        <text>L-methionyl-[protein] + [thioredoxin]-disulfide + H2O = L-methionyl-(S)-S-oxide-[protein] + [thioredoxin]-dithiol</text>
        <dbReference type="Rhea" id="RHEA:14217"/>
        <dbReference type="Rhea" id="RHEA-COMP:10698"/>
        <dbReference type="Rhea" id="RHEA-COMP:10700"/>
        <dbReference type="Rhea" id="RHEA-COMP:12313"/>
        <dbReference type="Rhea" id="RHEA-COMP:12315"/>
        <dbReference type="ChEBI" id="CHEBI:15377"/>
        <dbReference type="ChEBI" id="CHEBI:16044"/>
        <dbReference type="ChEBI" id="CHEBI:29950"/>
        <dbReference type="ChEBI" id="CHEBI:44120"/>
        <dbReference type="ChEBI" id="CHEBI:50058"/>
        <dbReference type="EC" id="1.8.4.11"/>
    </reaction>
</comment>
<protein>
    <recommendedName>
        <fullName evidence="4">Peptide methionine sulfoxide reductase MsrA</fullName>
        <shortName evidence="4">Protein-methionine-S-oxide reductase</shortName>
        <ecNumber evidence="4">1.8.4.11</ecNumber>
    </recommendedName>
    <alternativeName>
        <fullName evidence="4">Peptide-methionine (S)-S-oxide reductase</fullName>
        <shortName evidence="4">Peptide Met(O) reductase</shortName>
    </alternativeName>
</protein>
<evidence type="ECO:0000256" key="2">
    <source>
        <dbReference type="ARBA" id="ARBA00047806"/>
    </source>
</evidence>
<dbReference type="RefSeq" id="WP_013235005.1">
    <property type="nucleotide sequence ID" value="NC_014323.1"/>
</dbReference>
<dbReference type="Pfam" id="PF01625">
    <property type="entry name" value="PMSR"/>
    <property type="match status" value="1"/>
</dbReference>
<comment type="similarity">
    <text evidence="4">Belongs to the MsrA Met sulfoxide reductase family.</text>
</comment>
<reference evidence="7 8" key="1">
    <citation type="submission" date="2010-04" db="EMBL/GenBank/DDBJ databases">
        <title>The genome of Herbaspirillum seropedicae SmR1, an endophytic, nitrogen-fixing, plant-growth promoting beta-Proteobacteria.</title>
        <authorList>
            <person name="Pedrosa F.O."/>
            <person name="Monteiro R.A."/>
            <person name="Wassem R."/>
            <person name="Cruz L.M."/>
            <person name="Ayub R.A."/>
            <person name="Colauto N.B."/>
            <person name="Fernandez M.A."/>
            <person name="Fungaro M.H.P."/>
            <person name="Grisard E.C."/>
            <person name="Hungria M."/>
            <person name="Madeira H.M.F."/>
            <person name="Nodari R.O."/>
            <person name="Osaku C.A."/>
            <person name="Petzl-Erler M.L."/>
            <person name="Terenzi H."/>
            <person name="Vieira L.G.E."/>
            <person name="Almeida M.I.M."/>
            <person name="Alves L.R."/>
            <person name="Arantes O.M.N."/>
            <person name="Balsanelli E."/>
            <person name="Barcellos F.G."/>
            <person name="Baura V.A."/>
            <person name="Binde D.R."/>
            <person name="Campo R.J."/>
            <person name="Chubatsu L.S."/>
            <person name="Chueire L.M.O."/>
            <person name="Ciferri R.R."/>
            <person name="Correa L.C."/>
            <person name="da Conceicao Silva J.L."/>
            <person name="Dabul A.N.G."/>
            <person name="Dambros B.P."/>
            <person name="Faoro H."/>
            <person name="Favetti A."/>
            <person name="Friedermann G."/>
            <person name="Furlaneto M.C."/>
            <person name="Gasques L.S."/>
            <person name="Gimenes C.C.T."/>
            <person name="Gioppo N.M.R."/>
            <person name="Glienke-Blanco C."/>
            <person name="Godoy L.P."/>
            <person name="Guerra M.P."/>
            <person name="Karp S."/>
            <person name="Kava-Cordeiro V."/>
            <person name="Margarido V.P."/>
            <person name="Mathioni S.M."/>
            <person name="Menck-Soares M.A."/>
            <person name="Murace N.K."/>
            <person name="Nicolas M.F."/>
            <person name="Oliveira C.E.C."/>
            <person name="Pagnan N.A.B."/>
            <person name="Pamphile J.A."/>
            <person name="Patussi E.V."/>
            <person name="Pereira L.F.P."/>
            <person name="Pereira-Ferrari L."/>
            <person name="Pinto F.G.S."/>
            <person name="Precoma C."/>
            <person name="Prioli A.J."/>
            <person name="Prioli S.M.A.P."/>
            <person name="Raittz R.T."/>
            <person name="Ramos H.J.O."/>
            <person name="Ribeiro E.M.S.F."/>
            <person name="Rigo L.U."/>
            <person name="Rocha C.L.M.S.C."/>
            <person name="Rocha S.N."/>
            <person name="Santos K."/>
            <person name="Satori D."/>
            <person name="Silva A.G."/>
            <person name="Simao R.C.G."/>
            <person name="Soares M.A.M."/>
            <person name="Souza E.M."/>
            <person name="Steffens M.B.R."/>
            <person name="Steindel M."/>
            <person name="Tadra-Sfeir M.Z."/>
            <person name="Takahashi E.K."/>
            <person name="Torres R.A."/>
            <person name="Valle J.S."/>
            <person name="Vernal J.I."/>
            <person name="Vilas-Boas L.A."/>
            <person name="Watanabe M.A.E."/>
            <person name="Weiss V.A."/>
            <person name="Yates M.A."/>
            <person name="Souza E.M."/>
        </authorList>
    </citation>
    <scope>NUCLEOTIDE SEQUENCE [LARGE SCALE GENOMIC DNA]</scope>
    <source>
        <strain evidence="7 8">SmR1</strain>
    </source>
</reference>
<feature type="active site" evidence="4">
    <location>
        <position position="54"/>
    </location>
</feature>
<dbReference type="eggNOG" id="COG0225">
    <property type="taxonomic scope" value="Bacteria"/>
</dbReference>
<dbReference type="InterPro" id="IPR036509">
    <property type="entry name" value="Met_Sox_Rdtase_MsrA_sf"/>
</dbReference>
<proteinExistence type="inferred from homology"/>
<dbReference type="PANTHER" id="PTHR43774">
    <property type="entry name" value="PEPTIDE METHIONINE SULFOXIDE REDUCTASE"/>
    <property type="match status" value="1"/>
</dbReference>
<dbReference type="InterPro" id="IPR002569">
    <property type="entry name" value="Met_Sox_Rdtase_MsrA_dom"/>
</dbReference>
<comment type="function">
    <text evidence="4">Has an important function as a repair enzyme for proteins that have been inactivated by oxidation. Catalyzes the reversible oxidation-reduction of methionine sulfoxide in proteins to methionine.</text>
</comment>
<feature type="chain" id="PRO_5003115681" description="Peptide methionine sulfoxide reductase MsrA" evidence="5">
    <location>
        <begin position="24"/>
        <end position="229"/>
    </location>
</feature>
<keyword evidence="1 4" id="KW-0560">Oxidoreductase</keyword>
<accession>D8J0I1</accession>
<evidence type="ECO:0000259" key="6">
    <source>
        <dbReference type="Pfam" id="PF01625"/>
    </source>
</evidence>
<dbReference type="GO" id="GO:0008113">
    <property type="term" value="F:peptide-methionine (S)-S-oxide reductase activity"/>
    <property type="evidence" value="ECO:0007669"/>
    <property type="project" value="UniProtKB-UniRule"/>
</dbReference>
<keyword evidence="8" id="KW-1185">Reference proteome</keyword>
<dbReference type="OrthoDB" id="4174719at2"/>
<feature type="domain" description="Peptide methionine sulphoxide reductase MsrA" evidence="6">
    <location>
        <begin position="48"/>
        <end position="199"/>
    </location>
</feature>
<evidence type="ECO:0000313" key="7">
    <source>
        <dbReference type="EMBL" id="ADJ64537.1"/>
    </source>
</evidence>
<evidence type="ECO:0000256" key="1">
    <source>
        <dbReference type="ARBA" id="ARBA00023002"/>
    </source>
</evidence>
<dbReference type="HOGENOM" id="CLU_031040_10_0_4"/>
<keyword evidence="5" id="KW-0732">Signal</keyword>
<evidence type="ECO:0000256" key="3">
    <source>
        <dbReference type="ARBA" id="ARBA00048782"/>
    </source>
</evidence>
<sequence length="229" mass="24480">MSRFKPAVLALCLALSTLAAAHAAERAVAVPAPVGKALLAASAPTETLVLAGGCFWGVQGVFQHTQGVLKAVSGYAGGKADTATYAMVSSGSTGHAEAVQVTYDPRKISFGQLLQIYFSVAHDPTQLNRQGPDQGTQYRSAIFTANEQQKEAAQAYIAQLNAAKVYGAPIVTQVTALQGFYAAEDYHQDYATLHPNQPYIAYNDLPKIGNLQKMYPALYRADPVLVFKR</sequence>
<dbReference type="NCBIfam" id="TIGR00401">
    <property type="entry name" value="msrA"/>
    <property type="match status" value="1"/>
</dbReference>
<dbReference type="EC" id="1.8.4.11" evidence="4"/>
<evidence type="ECO:0000313" key="8">
    <source>
        <dbReference type="Proteomes" id="UP000000329"/>
    </source>
</evidence>
<dbReference type="Gene3D" id="3.30.1060.10">
    <property type="entry name" value="Peptide methionine sulphoxide reductase MsrA"/>
    <property type="match status" value="1"/>
</dbReference>
<gene>
    <name evidence="4 7" type="primary">msrA</name>
    <name evidence="7" type="ordered locus">Hsero_3049</name>
</gene>
<dbReference type="STRING" id="757424.Hsero_3049"/>
<organism evidence="7 8">
    <name type="scientific">Herbaspirillum seropedicae (strain SmR1)</name>
    <dbReference type="NCBI Taxonomy" id="757424"/>
    <lineage>
        <taxon>Bacteria</taxon>
        <taxon>Pseudomonadati</taxon>
        <taxon>Pseudomonadota</taxon>
        <taxon>Betaproteobacteria</taxon>
        <taxon>Burkholderiales</taxon>
        <taxon>Oxalobacteraceae</taxon>
        <taxon>Herbaspirillum</taxon>
    </lineage>
</organism>
<dbReference type="HAMAP" id="MF_01401">
    <property type="entry name" value="MsrA"/>
    <property type="match status" value="1"/>
</dbReference>
<feature type="signal peptide" evidence="5">
    <location>
        <begin position="1"/>
        <end position="23"/>
    </location>
</feature>
<dbReference type="AlphaFoldDB" id="D8J0I1"/>
<dbReference type="KEGG" id="hse:Hsero_3049"/>